<comment type="caution">
    <text evidence="2">The sequence shown here is derived from an EMBL/GenBank/DDBJ whole genome shotgun (WGS) entry which is preliminary data.</text>
</comment>
<keyword evidence="3" id="KW-1185">Reference proteome</keyword>
<dbReference type="Proteomes" id="UP000289691">
    <property type="component" value="Unassembled WGS sequence"/>
</dbReference>
<protein>
    <submittedName>
        <fullName evidence="2">Uncharacterized protein</fullName>
    </submittedName>
</protein>
<sequence length="168" mass="18238">MIFGNIGSIISDHYSSLGQETGLKNPLDYIVLAGIFAVFPAIVGFVLANYVVLWSGFITASASVLSVLTGFSINTIILLMRYDKDGSHPYEERTVRKTKEFTLYAILAGVVLIICLVFGIVVSRIGGTAGSGLAFVVSGIVYSLMAHYFLTLLVITHRFWSLIHGDVL</sequence>
<dbReference type="RefSeq" id="WP_129068048.1">
    <property type="nucleotide sequence ID" value="NZ_RDFA01000002.1"/>
</dbReference>
<accession>A0A498L5Y6</accession>
<proteinExistence type="predicted"/>
<feature type="transmembrane region" description="Helical" evidence="1">
    <location>
        <begin position="29"/>
        <end position="51"/>
    </location>
</feature>
<feature type="transmembrane region" description="Helical" evidence="1">
    <location>
        <begin position="57"/>
        <end position="80"/>
    </location>
</feature>
<feature type="transmembrane region" description="Helical" evidence="1">
    <location>
        <begin position="101"/>
        <end position="121"/>
    </location>
</feature>
<name>A0A498L5Y6_9EURY</name>
<keyword evidence="1" id="KW-0812">Transmembrane</keyword>
<evidence type="ECO:0000313" key="2">
    <source>
        <dbReference type="EMBL" id="RXK50085.1"/>
    </source>
</evidence>
<feature type="transmembrane region" description="Helical" evidence="1">
    <location>
        <begin position="133"/>
        <end position="155"/>
    </location>
</feature>
<dbReference type="OrthoDB" id="350220at2157"/>
<evidence type="ECO:0000313" key="3">
    <source>
        <dbReference type="Proteomes" id="UP000289691"/>
    </source>
</evidence>
<keyword evidence="1" id="KW-0472">Membrane</keyword>
<dbReference type="AlphaFoldDB" id="A0A498L5Y6"/>
<organism evidence="2 3">
    <name type="scientific">Halorientalis pallida</name>
    <dbReference type="NCBI Taxonomy" id="2479928"/>
    <lineage>
        <taxon>Archaea</taxon>
        <taxon>Methanobacteriati</taxon>
        <taxon>Methanobacteriota</taxon>
        <taxon>Stenosarchaea group</taxon>
        <taxon>Halobacteria</taxon>
        <taxon>Halobacteriales</taxon>
        <taxon>Haloarculaceae</taxon>
        <taxon>Halorientalis</taxon>
    </lineage>
</organism>
<evidence type="ECO:0000256" key="1">
    <source>
        <dbReference type="SAM" id="Phobius"/>
    </source>
</evidence>
<keyword evidence="1" id="KW-1133">Transmembrane helix</keyword>
<dbReference type="EMBL" id="RDFA01000002">
    <property type="protein sequence ID" value="RXK50085.1"/>
    <property type="molecule type" value="Genomic_DNA"/>
</dbReference>
<reference evidence="2 3" key="1">
    <citation type="submission" date="2019-01" db="EMBL/GenBank/DDBJ databases">
        <title>Halorientalis sp. F13-25 a new haloarchaeum isolated from hypersaline water.</title>
        <authorList>
            <person name="Ana D.-V."/>
            <person name="Cristina S.-P."/>
            <person name="Antonio V."/>
        </authorList>
    </citation>
    <scope>NUCLEOTIDE SEQUENCE [LARGE SCALE GENOMIC DNA]</scope>
    <source>
        <strain evidence="2 3">F13-25</strain>
    </source>
</reference>
<gene>
    <name evidence="2" type="ORF">EAF64_05845</name>
</gene>